<evidence type="ECO:0000256" key="2">
    <source>
        <dbReference type="SAM" id="Coils"/>
    </source>
</evidence>
<evidence type="ECO:0000256" key="3">
    <source>
        <dbReference type="SAM" id="Phobius"/>
    </source>
</evidence>
<feature type="coiled-coil region" evidence="2">
    <location>
        <begin position="58"/>
        <end position="141"/>
    </location>
</feature>
<dbReference type="PANTHER" id="PTHR39160:SF4">
    <property type="entry name" value="RESUSCITATION-PROMOTING FACTOR RPFB"/>
    <property type="match status" value="1"/>
</dbReference>
<evidence type="ECO:0000259" key="4">
    <source>
        <dbReference type="Pfam" id="PF06725"/>
    </source>
</evidence>
<keyword evidence="3" id="KW-1133">Transmembrane helix</keyword>
<reference evidence="5 6" key="1">
    <citation type="journal article" date="2007" name="Int. J. Syst. Evol. Microbiol.">
        <title>Oceanobacillus profundus sp. nov., isolated from a deep-sea sediment core.</title>
        <authorList>
            <person name="Kim Y.G."/>
            <person name="Choi D.H."/>
            <person name="Hyun S."/>
            <person name="Cho B.C."/>
        </authorList>
    </citation>
    <scope>NUCLEOTIDE SEQUENCE [LARGE SCALE GENOMIC DNA]</scope>
    <source>
        <strain evidence="5 6">DSM 18246</strain>
    </source>
</reference>
<dbReference type="AlphaFoldDB" id="A0A417YH19"/>
<keyword evidence="3" id="KW-0812">Transmembrane</keyword>
<dbReference type="SUPFAM" id="SSF50685">
    <property type="entry name" value="Barwin-like endoglucanases"/>
    <property type="match status" value="1"/>
</dbReference>
<dbReference type="Proteomes" id="UP000285456">
    <property type="component" value="Unassembled WGS sequence"/>
</dbReference>
<keyword evidence="3" id="KW-0472">Membrane</keyword>
<dbReference type="InterPro" id="IPR059180">
    <property type="entry name" value="3D_YorM"/>
</dbReference>
<keyword evidence="2" id="KW-0175">Coiled coil</keyword>
<gene>
    <name evidence="5" type="ORF">D1B32_11820</name>
</gene>
<proteinExistence type="predicted"/>
<accession>A0A417YH19</accession>
<dbReference type="GO" id="GO:0009254">
    <property type="term" value="P:peptidoglycan turnover"/>
    <property type="evidence" value="ECO:0007669"/>
    <property type="project" value="InterPro"/>
</dbReference>
<dbReference type="EMBL" id="QWEH01000007">
    <property type="protein sequence ID" value="RHW32036.1"/>
    <property type="molecule type" value="Genomic_DNA"/>
</dbReference>
<dbReference type="InterPro" id="IPR010611">
    <property type="entry name" value="3D_dom"/>
</dbReference>
<evidence type="ECO:0000256" key="1">
    <source>
        <dbReference type="ARBA" id="ARBA00022729"/>
    </source>
</evidence>
<sequence>MESDNIVSDAGEIKRSSIMKKLQGKAIIVTVIALITLSVASYHLYSLINAHIQLKREHENVIEMNKSYQEALNDLEQKKKNVERSLLEAEQEIEDKNSTLKERQQKIDGLKEERQSLEQDIKKLKSDLEAKQEVKSAKESNLQLLSHETSKDEEWRTFTATYYDANYQSTGKNPGDIGYGVTASGKKVESGVTIAVDPDVIPLGSWVMIKYPDGSTEKRRADDTGSAIQGHKVDIYINQASITSGKHQVQLKIL</sequence>
<dbReference type="InterPro" id="IPR036908">
    <property type="entry name" value="RlpA-like_sf"/>
</dbReference>
<feature type="domain" description="3D" evidence="4">
    <location>
        <begin position="193"/>
        <end position="254"/>
    </location>
</feature>
<dbReference type="Gene3D" id="2.40.40.10">
    <property type="entry name" value="RlpA-like domain"/>
    <property type="match status" value="1"/>
</dbReference>
<dbReference type="CDD" id="cd14667">
    <property type="entry name" value="3D_containing_proteins"/>
    <property type="match status" value="1"/>
</dbReference>
<dbReference type="GO" id="GO:0004553">
    <property type="term" value="F:hydrolase activity, hydrolyzing O-glycosyl compounds"/>
    <property type="evidence" value="ECO:0007669"/>
    <property type="project" value="InterPro"/>
</dbReference>
<dbReference type="PANTHER" id="PTHR39160">
    <property type="entry name" value="CELL WALL-BINDING PROTEIN YOCH"/>
    <property type="match status" value="1"/>
</dbReference>
<comment type="caution">
    <text evidence="5">The sequence shown here is derived from an EMBL/GenBank/DDBJ whole genome shotgun (WGS) entry which is preliminary data.</text>
</comment>
<organism evidence="5 6">
    <name type="scientific">Oceanobacillus profundus</name>
    <dbReference type="NCBI Taxonomy" id="372463"/>
    <lineage>
        <taxon>Bacteria</taxon>
        <taxon>Bacillati</taxon>
        <taxon>Bacillota</taxon>
        <taxon>Bacilli</taxon>
        <taxon>Bacillales</taxon>
        <taxon>Bacillaceae</taxon>
        <taxon>Oceanobacillus</taxon>
    </lineage>
</organism>
<protein>
    <recommendedName>
        <fullName evidence="4">3D domain-containing protein</fullName>
    </recommendedName>
</protein>
<dbReference type="OrthoDB" id="9798935at2"/>
<keyword evidence="6" id="KW-1185">Reference proteome</keyword>
<keyword evidence="1" id="KW-0732">Signal</keyword>
<name>A0A417YH19_9BACI</name>
<feature type="transmembrane region" description="Helical" evidence="3">
    <location>
        <begin position="26"/>
        <end position="45"/>
    </location>
</feature>
<evidence type="ECO:0000313" key="6">
    <source>
        <dbReference type="Proteomes" id="UP000285456"/>
    </source>
</evidence>
<dbReference type="Pfam" id="PF06725">
    <property type="entry name" value="3D"/>
    <property type="match status" value="1"/>
</dbReference>
<evidence type="ECO:0000313" key="5">
    <source>
        <dbReference type="EMBL" id="RHW32036.1"/>
    </source>
</evidence>
<dbReference type="InterPro" id="IPR051933">
    <property type="entry name" value="Resuscitation_pf_RpfB"/>
</dbReference>
<dbReference type="GO" id="GO:0019867">
    <property type="term" value="C:outer membrane"/>
    <property type="evidence" value="ECO:0007669"/>
    <property type="project" value="InterPro"/>
</dbReference>